<sequence>MAPYASALPAEQTTTAGARVLRGVEYASPPGFRPLLLDLYRPAHDPQRPVPVVVFLHGGGWRTGRRDQFGPAFAGWPVGPFDRLVRAGFAVASLDYRLSGEAVFPAQLHDGKAALRWLSAHAGALGLDAGRVVLWGESAGGHLAALLALTDGRPEWEGEVGEPGAGVTVAGVVDWYGPADLRTMQRQSRPDAVSAPDAVDSREALLIGAPVPQAPERAAAASPVSHVSAAAPPFLLAHGTADRFVPSGQSEQLAEALRAHGCLVTLHLVEHADHLWAGLPDPEAVFAEAVEFAVQVCGAPGLAAPA</sequence>
<dbReference type="PANTHER" id="PTHR48081">
    <property type="entry name" value="AB HYDROLASE SUPERFAMILY PROTEIN C4A8.06C"/>
    <property type="match status" value="1"/>
</dbReference>
<keyword evidence="4" id="KW-1185">Reference proteome</keyword>
<comment type="caution">
    <text evidence="3">The sequence shown here is derived from an EMBL/GenBank/DDBJ whole genome shotgun (WGS) entry which is preliminary data.</text>
</comment>
<proteinExistence type="predicted"/>
<protein>
    <submittedName>
        <fullName evidence="3">Acetyl esterase/lipase</fullName>
    </submittedName>
</protein>
<feature type="domain" description="BD-FAE-like" evidence="2">
    <location>
        <begin position="37"/>
        <end position="257"/>
    </location>
</feature>
<evidence type="ECO:0000313" key="4">
    <source>
        <dbReference type="Proteomes" id="UP001230654"/>
    </source>
</evidence>
<keyword evidence="1" id="KW-0378">Hydrolase</keyword>
<evidence type="ECO:0000259" key="2">
    <source>
        <dbReference type="Pfam" id="PF20434"/>
    </source>
</evidence>
<dbReference type="Pfam" id="PF20434">
    <property type="entry name" value="BD-FAE"/>
    <property type="match status" value="1"/>
</dbReference>
<dbReference type="InterPro" id="IPR029058">
    <property type="entry name" value="AB_hydrolase_fold"/>
</dbReference>
<dbReference type="SUPFAM" id="SSF53474">
    <property type="entry name" value="alpha/beta-Hydrolases"/>
    <property type="match status" value="1"/>
</dbReference>
<organism evidence="3 4">
    <name type="scientific">Streptomyces rishiriensis</name>
    <dbReference type="NCBI Taxonomy" id="68264"/>
    <lineage>
        <taxon>Bacteria</taxon>
        <taxon>Bacillati</taxon>
        <taxon>Actinomycetota</taxon>
        <taxon>Actinomycetes</taxon>
        <taxon>Kitasatosporales</taxon>
        <taxon>Streptomycetaceae</taxon>
        <taxon>Streptomyces</taxon>
    </lineage>
</organism>
<dbReference type="Proteomes" id="UP001230654">
    <property type="component" value="Unassembled WGS sequence"/>
</dbReference>
<dbReference type="Gene3D" id="3.40.50.1820">
    <property type="entry name" value="alpha/beta hydrolase"/>
    <property type="match status" value="1"/>
</dbReference>
<reference evidence="3 4" key="1">
    <citation type="submission" date="2023-07" db="EMBL/GenBank/DDBJ databases">
        <title>Comparative genomics of wheat-associated soil bacteria to identify genetic determinants of phenazine resistance.</title>
        <authorList>
            <person name="Mouncey N."/>
        </authorList>
    </citation>
    <scope>NUCLEOTIDE SEQUENCE [LARGE SCALE GENOMIC DNA]</scope>
    <source>
        <strain evidence="3 4">B2I6</strain>
    </source>
</reference>
<dbReference type="EMBL" id="JAUSWV010000002">
    <property type="protein sequence ID" value="MDQ0584227.1"/>
    <property type="molecule type" value="Genomic_DNA"/>
</dbReference>
<evidence type="ECO:0000313" key="3">
    <source>
        <dbReference type="EMBL" id="MDQ0584227.1"/>
    </source>
</evidence>
<dbReference type="RefSeq" id="WP_307166059.1">
    <property type="nucleotide sequence ID" value="NZ_JAUSWV010000002.1"/>
</dbReference>
<accession>A0ABU0NYJ0</accession>
<dbReference type="InterPro" id="IPR050300">
    <property type="entry name" value="GDXG_lipolytic_enzyme"/>
</dbReference>
<name>A0ABU0NYJ0_STRRH</name>
<evidence type="ECO:0000256" key="1">
    <source>
        <dbReference type="ARBA" id="ARBA00022801"/>
    </source>
</evidence>
<dbReference type="InterPro" id="IPR049492">
    <property type="entry name" value="BD-FAE-like_dom"/>
</dbReference>
<gene>
    <name evidence="3" type="ORF">QF030_006405</name>
</gene>
<dbReference type="PANTHER" id="PTHR48081:SF13">
    <property type="entry name" value="ALPHA_BETA HYDROLASE"/>
    <property type="match status" value="1"/>
</dbReference>